<keyword evidence="5" id="KW-0808">Transferase</keyword>
<accession>A0A0R1MT85</accession>
<dbReference type="Proteomes" id="UP000051330">
    <property type="component" value="Unassembled WGS sequence"/>
</dbReference>
<organism evidence="9 10">
    <name type="scientific">Schleiferilactobacillus perolens DSM 12744</name>
    <dbReference type="NCBI Taxonomy" id="1423792"/>
    <lineage>
        <taxon>Bacteria</taxon>
        <taxon>Bacillati</taxon>
        <taxon>Bacillota</taxon>
        <taxon>Bacilli</taxon>
        <taxon>Lactobacillales</taxon>
        <taxon>Lactobacillaceae</taxon>
        <taxon>Schleiferilactobacillus</taxon>
    </lineage>
</organism>
<name>A0A0R1MT85_9LACO</name>
<dbReference type="PANTHER" id="PTHR33799">
    <property type="entry name" value="PTS PERMEASE-RELATED-RELATED"/>
    <property type="match status" value="1"/>
</dbReference>
<dbReference type="AlphaFoldDB" id="A0A0R1MT85"/>
<dbReference type="InterPro" id="IPR051471">
    <property type="entry name" value="Bacterial_PTS_sugar_comp"/>
</dbReference>
<dbReference type="PANTHER" id="PTHR33799:SF1">
    <property type="entry name" value="PTS SYSTEM MANNOSE-SPECIFIC EIIAB COMPONENT-RELATED"/>
    <property type="match status" value="1"/>
</dbReference>
<keyword evidence="7" id="KW-0418">Kinase</keyword>
<evidence type="ECO:0000313" key="10">
    <source>
        <dbReference type="Proteomes" id="UP000051330"/>
    </source>
</evidence>
<keyword evidence="3" id="KW-0963">Cytoplasm</keyword>
<dbReference type="RefSeq" id="WP_057821669.1">
    <property type="nucleotide sequence ID" value="NZ_AZEC01000012.1"/>
</dbReference>
<evidence type="ECO:0000313" key="9">
    <source>
        <dbReference type="EMBL" id="KRL11383.1"/>
    </source>
</evidence>
<keyword evidence="2" id="KW-0813">Transport</keyword>
<evidence type="ECO:0000256" key="2">
    <source>
        <dbReference type="ARBA" id="ARBA00022448"/>
    </source>
</evidence>
<dbReference type="InterPro" id="IPR033887">
    <property type="entry name" value="PTS_IIA_man"/>
</dbReference>
<dbReference type="SUPFAM" id="SSF53062">
    <property type="entry name" value="PTS system fructose IIA component-like"/>
    <property type="match status" value="1"/>
</dbReference>
<dbReference type="InterPro" id="IPR004701">
    <property type="entry name" value="PTS_EIIA_man-typ"/>
</dbReference>
<evidence type="ECO:0000259" key="8">
    <source>
        <dbReference type="PROSITE" id="PS51096"/>
    </source>
</evidence>
<dbReference type="GO" id="GO:0016301">
    <property type="term" value="F:kinase activity"/>
    <property type="evidence" value="ECO:0007669"/>
    <property type="project" value="UniProtKB-KW"/>
</dbReference>
<comment type="subcellular location">
    <subcellularLocation>
        <location evidence="1">Cytoplasm</location>
    </subcellularLocation>
</comment>
<dbReference type="PROSITE" id="PS51096">
    <property type="entry name" value="PTS_EIIA_TYPE_4"/>
    <property type="match status" value="1"/>
</dbReference>
<evidence type="ECO:0000256" key="7">
    <source>
        <dbReference type="ARBA" id="ARBA00022777"/>
    </source>
</evidence>
<reference evidence="9 10" key="1">
    <citation type="journal article" date="2015" name="Genome Announc.">
        <title>Expanding the biotechnology potential of lactobacilli through comparative genomics of 213 strains and associated genera.</title>
        <authorList>
            <person name="Sun Z."/>
            <person name="Harris H.M."/>
            <person name="McCann A."/>
            <person name="Guo C."/>
            <person name="Argimon S."/>
            <person name="Zhang W."/>
            <person name="Yang X."/>
            <person name="Jeffery I.B."/>
            <person name="Cooney J.C."/>
            <person name="Kagawa T.F."/>
            <person name="Liu W."/>
            <person name="Song Y."/>
            <person name="Salvetti E."/>
            <person name="Wrobel A."/>
            <person name="Rasinkangas P."/>
            <person name="Parkhill J."/>
            <person name="Rea M.C."/>
            <person name="O'Sullivan O."/>
            <person name="Ritari J."/>
            <person name="Douillard F.P."/>
            <person name="Paul Ross R."/>
            <person name="Yang R."/>
            <person name="Briner A.E."/>
            <person name="Felis G.E."/>
            <person name="de Vos W.M."/>
            <person name="Barrangou R."/>
            <person name="Klaenhammer T.R."/>
            <person name="Caufield P.W."/>
            <person name="Cui Y."/>
            <person name="Zhang H."/>
            <person name="O'Toole P.W."/>
        </authorList>
    </citation>
    <scope>NUCLEOTIDE SEQUENCE [LARGE SCALE GENOMIC DNA]</scope>
    <source>
        <strain evidence="9 10">DSM 12744</strain>
    </source>
</reference>
<keyword evidence="6" id="KW-0598">Phosphotransferase system</keyword>
<dbReference type="GO" id="GO:0009401">
    <property type="term" value="P:phosphoenolpyruvate-dependent sugar phosphotransferase system"/>
    <property type="evidence" value="ECO:0007669"/>
    <property type="project" value="UniProtKB-KW"/>
</dbReference>
<protein>
    <recommendedName>
        <fullName evidence="8">PTS EIIA type-4 domain-containing protein</fullName>
    </recommendedName>
</protein>
<comment type="caution">
    <text evidence="9">The sequence shown here is derived from an EMBL/GenBank/DDBJ whole genome shotgun (WGS) entry which is preliminary data.</text>
</comment>
<dbReference type="STRING" id="1423792.FD09_GL000753"/>
<dbReference type="GO" id="GO:0005737">
    <property type="term" value="C:cytoplasm"/>
    <property type="evidence" value="ECO:0007669"/>
    <property type="project" value="UniProtKB-SubCell"/>
</dbReference>
<evidence type="ECO:0000256" key="3">
    <source>
        <dbReference type="ARBA" id="ARBA00022490"/>
    </source>
</evidence>
<keyword evidence="4" id="KW-0762">Sugar transport</keyword>
<dbReference type="EMBL" id="AZEC01000012">
    <property type="protein sequence ID" value="KRL11383.1"/>
    <property type="molecule type" value="Genomic_DNA"/>
</dbReference>
<keyword evidence="10" id="KW-1185">Reference proteome</keyword>
<dbReference type="Pfam" id="PF03610">
    <property type="entry name" value="EIIA-man"/>
    <property type="match status" value="1"/>
</dbReference>
<evidence type="ECO:0000256" key="5">
    <source>
        <dbReference type="ARBA" id="ARBA00022679"/>
    </source>
</evidence>
<proteinExistence type="predicted"/>
<dbReference type="OrthoDB" id="9799827at2"/>
<dbReference type="Gene3D" id="3.40.50.510">
    <property type="entry name" value="Phosphotransferase system, mannose-type IIA component"/>
    <property type="match status" value="1"/>
</dbReference>
<dbReference type="CDD" id="cd00006">
    <property type="entry name" value="PTS_IIA_man"/>
    <property type="match status" value="1"/>
</dbReference>
<evidence type="ECO:0000256" key="1">
    <source>
        <dbReference type="ARBA" id="ARBA00004496"/>
    </source>
</evidence>
<feature type="domain" description="PTS EIIA type-4" evidence="8">
    <location>
        <begin position="1"/>
        <end position="118"/>
    </location>
</feature>
<gene>
    <name evidence="9" type="ORF">FD09_GL000753</name>
</gene>
<evidence type="ECO:0000256" key="4">
    <source>
        <dbReference type="ARBA" id="ARBA00022597"/>
    </source>
</evidence>
<evidence type="ECO:0000256" key="6">
    <source>
        <dbReference type="ARBA" id="ARBA00022683"/>
    </source>
</evidence>
<dbReference type="PATRIC" id="fig|1423792.3.peg.768"/>
<dbReference type="InterPro" id="IPR036662">
    <property type="entry name" value="PTS_EIIA_man-typ_sf"/>
</dbReference>
<dbReference type="GO" id="GO:0016020">
    <property type="term" value="C:membrane"/>
    <property type="evidence" value="ECO:0007669"/>
    <property type="project" value="InterPro"/>
</dbReference>
<sequence>MTRIIFISHNKLAEGMQKAVEMIAGPQPHVESYGLMPGQRPDDIVAHIRQSIKADEQVLILADLVGGSMCNAAMTLLDLPNVQLIGGMNLALALQVVLTPPASADEINHVIKQAQTNVQHVILKKVKDDSFF</sequence>